<keyword evidence="5" id="KW-1185">Reference proteome</keyword>
<reference evidence="5" key="1">
    <citation type="journal article" date="2011" name="MBio">
        <title>Novel metabolic attributes of the genus Cyanothece, comprising a group of unicellular nitrogen-fixing Cyanobacteria.</title>
        <authorList>
            <person name="Bandyopadhyay A."/>
            <person name="Elvitigala T."/>
            <person name="Welsh E."/>
            <person name="Stockel J."/>
            <person name="Liberton M."/>
            <person name="Min H."/>
            <person name="Sherman L.A."/>
            <person name="Pakrasi H.B."/>
        </authorList>
    </citation>
    <scope>NUCLEOTIDE SEQUENCE [LARGE SCALE GENOMIC DNA]</scope>
    <source>
        <strain evidence="5">PCC 7822</strain>
    </source>
</reference>
<dbReference type="eggNOG" id="COG0156">
    <property type="taxonomic scope" value="Bacteria"/>
</dbReference>
<dbReference type="Pfam" id="PF00155">
    <property type="entry name" value="Aminotran_1_2"/>
    <property type="match status" value="1"/>
</dbReference>
<keyword evidence="4" id="KW-0032">Aminotransferase</keyword>
<dbReference type="InterPro" id="IPR050087">
    <property type="entry name" value="AON_synthase_class-II"/>
</dbReference>
<protein>
    <submittedName>
        <fullName evidence="4">Aminotransferase class I and II</fullName>
    </submittedName>
</protein>
<feature type="domain" description="Aminotransferase class I/classII large" evidence="3">
    <location>
        <begin position="110"/>
        <end position="414"/>
    </location>
</feature>
<dbReference type="Gene3D" id="3.90.1150.10">
    <property type="entry name" value="Aspartate Aminotransferase, domain 1"/>
    <property type="match status" value="1"/>
</dbReference>
<dbReference type="KEGG" id="cyj:Cyan7822_0422"/>
<dbReference type="InterPro" id="IPR015422">
    <property type="entry name" value="PyrdxlP-dep_Trfase_small"/>
</dbReference>
<dbReference type="EMBL" id="CP002198">
    <property type="protein sequence ID" value="ADN12467.1"/>
    <property type="molecule type" value="Genomic_DNA"/>
</dbReference>
<comment type="cofactor">
    <cofactor evidence="1">
        <name>pyridoxal 5'-phosphate</name>
        <dbReference type="ChEBI" id="CHEBI:597326"/>
    </cofactor>
</comment>
<dbReference type="OrthoDB" id="9807157at2"/>
<dbReference type="InterPro" id="IPR015421">
    <property type="entry name" value="PyrdxlP-dep_Trfase_major"/>
</dbReference>
<gene>
    <name evidence="4" type="ordered locus">Cyan7822_0422</name>
</gene>
<dbReference type="InterPro" id="IPR015424">
    <property type="entry name" value="PyrdxlP-dep_Trfase"/>
</dbReference>
<evidence type="ECO:0000256" key="1">
    <source>
        <dbReference type="ARBA" id="ARBA00001933"/>
    </source>
</evidence>
<evidence type="ECO:0000313" key="5">
    <source>
        <dbReference type="Proteomes" id="UP000008206"/>
    </source>
</evidence>
<sequence length="424" mass="47770">MVVATQIIQPTSKNFIPQPIKYSNWPNSAFLESCQSAGYLLDQINIMDGMSGSRIERNGRQLINLAGINILGLQENPEFIEIFCDKTRQYGLATGGSRLTQGVCVPHWLLEQKMNEIWGKNYTLTFGTGALANIGFINAMTAALPVDGQIKIDNRDAVFVLDRDCHWSLWNPTSKLKYGEQLFSFKHNDPDDLEKVLKKINSPKVVVVFETVYSSDGSVAPIGQLLDVCEKYGALSYVDDANGFMIYGERNRPFYEEYLALSRATFIMVSFSKAIGIEGGAISGPAEFVATFEFLSGTALFTATMQPPTAATNLEIINYLQAHPEIMDNYLLRCSQFRQILLDSGFCLNNTPSYINSVYVGKDEVAEQVRRELLELGYCIPIFRYPAVKRNQAVIRLMLNNQHTESDIEKFIQDLKKVRDKYQF</sequence>
<dbReference type="GO" id="GO:0008483">
    <property type="term" value="F:transaminase activity"/>
    <property type="evidence" value="ECO:0007669"/>
    <property type="project" value="UniProtKB-KW"/>
</dbReference>
<evidence type="ECO:0000256" key="2">
    <source>
        <dbReference type="ARBA" id="ARBA00022679"/>
    </source>
</evidence>
<dbReference type="PANTHER" id="PTHR13693">
    <property type="entry name" value="CLASS II AMINOTRANSFERASE/8-AMINO-7-OXONONANOATE SYNTHASE"/>
    <property type="match status" value="1"/>
</dbReference>
<dbReference type="HOGENOM" id="CLU_015846_11_2_3"/>
<dbReference type="STRING" id="497965.Cyan7822_0422"/>
<organism evidence="4 5">
    <name type="scientific">Gloeothece verrucosa (strain PCC 7822)</name>
    <name type="common">Cyanothece sp. (strain PCC 7822)</name>
    <dbReference type="NCBI Taxonomy" id="497965"/>
    <lineage>
        <taxon>Bacteria</taxon>
        <taxon>Bacillati</taxon>
        <taxon>Cyanobacteriota</taxon>
        <taxon>Cyanophyceae</taxon>
        <taxon>Oscillatoriophycideae</taxon>
        <taxon>Chroococcales</taxon>
        <taxon>Aphanothecaceae</taxon>
        <taxon>Gloeothece</taxon>
        <taxon>Gloeothece verrucosa</taxon>
    </lineage>
</organism>
<dbReference type="AlphaFoldDB" id="E0U780"/>
<keyword evidence="2 4" id="KW-0808">Transferase</keyword>
<dbReference type="InterPro" id="IPR004839">
    <property type="entry name" value="Aminotransferase_I/II_large"/>
</dbReference>
<dbReference type="GO" id="GO:0030170">
    <property type="term" value="F:pyridoxal phosphate binding"/>
    <property type="evidence" value="ECO:0007669"/>
    <property type="project" value="InterPro"/>
</dbReference>
<dbReference type="Gene3D" id="3.40.640.10">
    <property type="entry name" value="Type I PLP-dependent aspartate aminotransferase-like (Major domain)"/>
    <property type="match status" value="1"/>
</dbReference>
<dbReference type="SUPFAM" id="SSF53383">
    <property type="entry name" value="PLP-dependent transferases"/>
    <property type="match status" value="1"/>
</dbReference>
<name>E0U780_GLOV7</name>
<accession>E0U780</accession>
<evidence type="ECO:0000259" key="3">
    <source>
        <dbReference type="Pfam" id="PF00155"/>
    </source>
</evidence>
<proteinExistence type="predicted"/>
<dbReference type="RefSeq" id="WP_013320577.1">
    <property type="nucleotide sequence ID" value="NC_014501.1"/>
</dbReference>
<evidence type="ECO:0000313" key="4">
    <source>
        <dbReference type="EMBL" id="ADN12467.1"/>
    </source>
</evidence>
<dbReference type="Proteomes" id="UP000008206">
    <property type="component" value="Chromosome"/>
</dbReference>